<dbReference type="InterPro" id="IPR001360">
    <property type="entry name" value="Glyco_hydro_1"/>
</dbReference>
<reference evidence="6" key="1">
    <citation type="submission" date="2020-06" db="EMBL/GenBank/DDBJ databases">
        <authorList>
            <person name="Li T."/>
            <person name="Hu X."/>
            <person name="Zhang T."/>
            <person name="Song X."/>
            <person name="Zhang H."/>
            <person name="Dai N."/>
            <person name="Sheng W."/>
            <person name="Hou X."/>
            <person name="Wei L."/>
        </authorList>
    </citation>
    <scope>NUCLEOTIDE SEQUENCE</scope>
    <source>
        <strain evidence="6">KEN8</strain>
        <tissue evidence="6">Leaf</tissue>
    </source>
</reference>
<sequence>MEKEFSSSSSSASAETIEVHDVSRAQFPPDFVFGVATSAYQVEEYQKVSTKKELTTNDLINTVIVNDMKPFVTLFHFDLPHALEEEFDGFLNRDVAGRPYHQHYPLLNAALAHHAAASNQTIFNSSISSDAKRKRDPAKDAYTVGRNLLLAHALAVHSYRTKFQEHQKGQIGIALNTLWCEPYKKGDADDIEAVKRAKDFVMGWFLEPVLTGKYPKTMIDCVPCENLAAFSDGEAEMLKGSVDFLGLNYYTGFFVANDPNPTDIGYLGDQRVEICFSDATGKKLGPEAGLFWLHVYPEGIYNVLIKYVIDKYGDKIPPIYITENGVAEKNNEKLTVTEACVDSMREDYHKTHFVYLLKAMKEKTAPANVKGYFAWSWCDNFEWAHGYTARFGLIYIDYKNNQKRYPKTSARWFAKFLGGKEFLGANQENVEE</sequence>
<dbReference type="EMBL" id="JACGWM010000015">
    <property type="protein sequence ID" value="KAL0323705.1"/>
    <property type="molecule type" value="Genomic_DNA"/>
</dbReference>
<protein>
    <submittedName>
        <fullName evidence="6">Beta-glucosidase 11</fullName>
    </submittedName>
</protein>
<evidence type="ECO:0000256" key="4">
    <source>
        <dbReference type="PROSITE-ProRule" id="PRU10055"/>
    </source>
</evidence>
<comment type="caution">
    <text evidence="6">The sequence shown here is derived from an EMBL/GenBank/DDBJ whole genome shotgun (WGS) entry which is preliminary data.</text>
</comment>
<gene>
    <name evidence="6" type="ORF">Scaly_2337600</name>
</gene>
<dbReference type="PANTHER" id="PTHR10353:SF137">
    <property type="entry name" value="MYROSINASE 3-RELATED"/>
    <property type="match status" value="1"/>
</dbReference>
<feature type="active site" description="Nucleophile" evidence="4">
    <location>
        <position position="323"/>
    </location>
</feature>
<evidence type="ECO:0000256" key="1">
    <source>
        <dbReference type="ARBA" id="ARBA00010838"/>
    </source>
</evidence>
<dbReference type="PANTHER" id="PTHR10353">
    <property type="entry name" value="GLYCOSYL HYDROLASE"/>
    <property type="match status" value="1"/>
</dbReference>
<dbReference type="Gene3D" id="3.20.20.80">
    <property type="entry name" value="Glycosidases"/>
    <property type="match status" value="1"/>
</dbReference>
<dbReference type="GO" id="GO:0008422">
    <property type="term" value="F:beta-glucosidase activity"/>
    <property type="evidence" value="ECO:0007669"/>
    <property type="project" value="TreeGrafter"/>
</dbReference>
<dbReference type="InterPro" id="IPR017853">
    <property type="entry name" value="GH"/>
</dbReference>
<keyword evidence="2" id="KW-0378">Hydrolase</keyword>
<dbReference type="AlphaFoldDB" id="A0AAW2LX29"/>
<evidence type="ECO:0000256" key="5">
    <source>
        <dbReference type="RuleBase" id="RU003690"/>
    </source>
</evidence>
<organism evidence="6">
    <name type="scientific">Sesamum calycinum</name>
    <dbReference type="NCBI Taxonomy" id="2727403"/>
    <lineage>
        <taxon>Eukaryota</taxon>
        <taxon>Viridiplantae</taxon>
        <taxon>Streptophyta</taxon>
        <taxon>Embryophyta</taxon>
        <taxon>Tracheophyta</taxon>
        <taxon>Spermatophyta</taxon>
        <taxon>Magnoliopsida</taxon>
        <taxon>eudicotyledons</taxon>
        <taxon>Gunneridae</taxon>
        <taxon>Pentapetalae</taxon>
        <taxon>asterids</taxon>
        <taxon>lamiids</taxon>
        <taxon>Lamiales</taxon>
        <taxon>Pedaliaceae</taxon>
        <taxon>Sesamum</taxon>
    </lineage>
</organism>
<dbReference type="Pfam" id="PF00232">
    <property type="entry name" value="Glyco_hydro_1"/>
    <property type="match status" value="1"/>
</dbReference>
<dbReference type="GO" id="GO:0005975">
    <property type="term" value="P:carbohydrate metabolic process"/>
    <property type="evidence" value="ECO:0007669"/>
    <property type="project" value="InterPro"/>
</dbReference>
<proteinExistence type="inferred from homology"/>
<dbReference type="PROSITE" id="PS00572">
    <property type="entry name" value="GLYCOSYL_HYDROL_F1_1"/>
    <property type="match status" value="1"/>
</dbReference>
<dbReference type="InterPro" id="IPR018120">
    <property type="entry name" value="Glyco_hydro_1_AS"/>
</dbReference>
<accession>A0AAW2LX29</accession>
<evidence type="ECO:0000256" key="3">
    <source>
        <dbReference type="ARBA" id="ARBA00023295"/>
    </source>
</evidence>
<dbReference type="PRINTS" id="PR00131">
    <property type="entry name" value="GLHYDRLASE1"/>
</dbReference>
<comment type="similarity">
    <text evidence="1 5">Belongs to the glycosyl hydrolase 1 family.</text>
</comment>
<evidence type="ECO:0000313" key="6">
    <source>
        <dbReference type="EMBL" id="KAL0323705.1"/>
    </source>
</evidence>
<keyword evidence="3" id="KW-0326">Glycosidase</keyword>
<dbReference type="SUPFAM" id="SSF51445">
    <property type="entry name" value="(Trans)glycosidases"/>
    <property type="match status" value="1"/>
</dbReference>
<reference evidence="6" key="2">
    <citation type="journal article" date="2024" name="Plant">
        <title>Genomic evolution and insights into agronomic trait innovations of Sesamum species.</title>
        <authorList>
            <person name="Miao H."/>
            <person name="Wang L."/>
            <person name="Qu L."/>
            <person name="Liu H."/>
            <person name="Sun Y."/>
            <person name="Le M."/>
            <person name="Wang Q."/>
            <person name="Wei S."/>
            <person name="Zheng Y."/>
            <person name="Lin W."/>
            <person name="Duan Y."/>
            <person name="Cao H."/>
            <person name="Xiong S."/>
            <person name="Wang X."/>
            <person name="Wei L."/>
            <person name="Li C."/>
            <person name="Ma Q."/>
            <person name="Ju M."/>
            <person name="Zhao R."/>
            <person name="Li G."/>
            <person name="Mu C."/>
            <person name="Tian Q."/>
            <person name="Mei H."/>
            <person name="Zhang T."/>
            <person name="Gao T."/>
            <person name="Zhang H."/>
        </authorList>
    </citation>
    <scope>NUCLEOTIDE SEQUENCE</scope>
    <source>
        <strain evidence="6">KEN8</strain>
    </source>
</reference>
<name>A0AAW2LX29_9LAMI</name>
<evidence type="ECO:0000256" key="2">
    <source>
        <dbReference type="ARBA" id="ARBA00022801"/>
    </source>
</evidence>